<sequence length="405" mass="44996">MNVIISVGLRGGLSLLLCSLFSCNYSDSKTETKNPNQLNTSADSLSLQFTVEEAPEWTDLFNRKSGWFGADGIFAIPLNAKDNQSATSGTETMLIFSDTMIGEISDSTLQPGAVMVNNSVAYLTGSKPDEEKIRFQWANSEGGEPTTLFSPHTSLAEEGDYYWLGDGFLNTALDSIYIFAYRMRNMDTSDDWSFKEMSTNLIALPAGSRPPFKEQRQVETPLRFEDGGFGAGIFVNTTVSGAPDPDGYIYVYGNREGLMVARVKPEDFENFSAWRFWDGEGWNEDMQQVKTIASDISNELSVSALPDGRYALVFTLGGLSPTVGLRLGPTPYGPFGPVIKVYEAKEMQHKNYITYNAKAHPNLSAPGELLISYNVNAFDFWNELQANPHLYRPRFIKLKLHSPDM</sequence>
<dbReference type="AlphaFoldDB" id="A0AA49GI63"/>
<dbReference type="EMBL" id="CP120682">
    <property type="protein sequence ID" value="WKN34622.1"/>
    <property type="molecule type" value="Genomic_DNA"/>
</dbReference>
<feature type="domain" description="DUF4185" evidence="1">
    <location>
        <begin position="240"/>
        <end position="347"/>
    </location>
</feature>
<evidence type="ECO:0000313" key="2">
    <source>
        <dbReference type="EMBL" id="WKN34622.1"/>
    </source>
</evidence>
<protein>
    <submittedName>
        <fullName evidence="2">DUF4185 domain-containing protein</fullName>
    </submittedName>
</protein>
<evidence type="ECO:0000259" key="1">
    <source>
        <dbReference type="Pfam" id="PF13810"/>
    </source>
</evidence>
<dbReference type="InterPro" id="IPR025442">
    <property type="entry name" value="DUF4185"/>
</dbReference>
<reference evidence="2" key="1">
    <citation type="journal article" date="2023" name="Comput. Struct. Biotechnol. J.">
        <title>Discovery of a novel marine Bacteroidetes with a rich repertoire of carbohydrate-active enzymes.</title>
        <authorList>
            <person name="Chen B."/>
            <person name="Liu G."/>
            <person name="Chen Q."/>
            <person name="Wang H."/>
            <person name="Liu L."/>
            <person name="Tang K."/>
        </authorList>
    </citation>
    <scope>NUCLEOTIDE SEQUENCE</scope>
    <source>
        <strain evidence="2">TK19036</strain>
    </source>
</reference>
<name>A0AA49GI63_9BACT</name>
<gene>
    <name evidence="2" type="ORF">K4G66_19810</name>
</gene>
<organism evidence="2">
    <name type="scientific">Roseihalotalea indica</name>
    <dbReference type="NCBI Taxonomy" id="2867963"/>
    <lineage>
        <taxon>Bacteria</taxon>
        <taxon>Pseudomonadati</taxon>
        <taxon>Bacteroidota</taxon>
        <taxon>Cytophagia</taxon>
        <taxon>Cytophagales</taxon>
        <taxon>Catalimonadaceae</taxon>
        <taxon>Roseihalotalea</taxon>
    </lineage>
</organism>
<reference evidence="2" key="2">
    <citation type="journal article" date="2024" name="Antonie Van Leeuwenhoek">
        <title>Roseihalotalea indica gen. nov., sp. nov., a halophilic Bacteroidetes from mesopelagic Southwest Indian Ocean with higher carbohydrate metabolic potential.</title>
        <authorList>
            <person name="Chen B."/>
            <person name="Zhang M."/>
            <person name="Lin D."/>
            <person name="Ye J."/>
            <person name="Tang K."/>
        </authorList>
    </citation>
    <scope>NUCLEOTIDE SEQUENCE</scope>
    <source>
        <strain evidence="2">TK19036</strain>
    </source>
</reference>
<proteinExistence type="predicted"/>
<dbReference type="Pfam" id="PF13810">
    <property type="entry name" value="DUF4185"/>
    <property type="match status" value="1"/>
</dbReference>
<accession>A0AA49GI63</accession>